<dbReference type="RefSeq" id="WP_181554574.1">
    <property type="nucleotide sequence ID" value="NZ_JACDUT010000001.1"/>
</dbReference>
<feature type="transmembrane region" description="Helical" evidence="2">
    <location>
        <begin position="12"/>
        <end position="30"/>
    </location>
</feature>
<feature type="region of interest" description="Disordered" evidence="1">
    <location>
        <begin position="112"/>
        <end position="144"/>
    </location>
</feature>
<comment type="caution">
    <text evidence="3">The sequence shown here is derived from an EMBL/GenBank/DDBJ whole genome shotgun (WGS) entry which is preliminary data.</text>
</comment>
<evidence type="ECO:0000256" key="1">
    <source>
        <dbReference type="SAM" id="MobiDB-lite"/>
    </source>
</evidence>
<keyword evidence="2" id="KW-0472">Membrane</keyword>
<gene>
    <name evidence="3" type="ORF">HNR31_000413</name>
</gene>
<accession>A0A7V9Z443</accession>
<feature type="compositionally biased region" description="Low complexity" evidence="1">
    <location>
        <begin position="133"/>
        <end position="144"/>
    </location>
</feature>
<organism evidence="3 4">
    <name type="scientific">Thermaerobacillus caldiproteolyticus</name>
    <dbReference type="NCBI Taxonomy" id="247480"/>
    <lineage>
        <taxon>Bacteria</taxon>
        <taxon>Bacillati</taxon>
        <taxon>Bacillota</taxon>
        <taxon>Bacilli</taxon>
        <taxon>Bacillales</taxon>
        <taxon>Anoxybacillaceae</taxon>
        <taxon>Thermaerobacillus</taxon>
    </lineage>
</organism>
<name>A0A7V9Z443_9BACL</name>
<keyword evidence="2" id="KW-0812">Transmembrane</keyword>
<reference evidence="3 4" key="1">
    <citation type="submission" date="2020-07" db="EMBL/GenBank/DDBJ databases">
        <title>Genomic Encyclopedia of Type Strains, Phase IV (KMG-IV): sequencing the most valuable type-strain genomes for metagenomic binning, comparative biology and taxonomic classification.</title>
        <authorList>
            <person name="Goeker M."/>
        </authorList>
    </citation>
    <scope>NUCLEOTIDE SEQUENCE [LARGE SCALE GENOMIC DNA]</scope>
    <source>
        <strain evidence="3 4">DSM 15730</strain>
    </source>
</reference>
<feature type="region of interest" description="Disordered" evidence="1">
    <location>
        <begin position="222"/>
        <end position="255"/>
    </location>
</feature>
<feature type="compositionally biased region" description="Low complexity" evidence="1">
    <location>
        <begin position="114"/>
        <end position="125"/>
    </location>
</feature>
<dbReference type="Gene3D" id="3.30.70.60">
    <property type="match status" value="1"/>
</dbReference>
<evidence type="ECO:0000313" key="3">
    <source>
        <dbReference type="EMBL" id="MBA2873661.1"/>
    </source>
</evidence>
<proteinExistence type="predicted"/>
<dbReference type="EMBL" id="JACDUT010000001">
    <property type="protein sequence ID" value="MBA2873661.1"/>
    <property type="molecule type" value="Genomic_DNA"/>
</dbReference>
<dbReference type="InterPro" id="IPR014717">
    <property type="entry name" value="Transl_elong_EF1B/ribsomal_bS6"/>
</dbReference>
<keyword evidence="2" id="KW-1133">Transmembrane helix</keyword>
<evidence type="ECO:0000256" key="2">
    <source>
        <dbReference type="SAM" id="Phobius"/>
    </source>
</evidence>
<dbReference type="Proteomes" id="UP000523087">
    <property type="component" value="Unassembled WGS sequence"/>
</dbReference>
<sequence length="255" mass="28555">MTVRFSKRQLVFLFTFLIVIAAFFAVLYVYTLKPLYNRMDELSATVDSEKQLLAATKAQVSQQQTQNTESVVELEKKVPVKPLVEQLLLDLEKAEVISDSFISNMTFNEEAEINSSEQSSTTNETNEQKETKSSTSSSESSLSLPSGLKKISVQLTVQSPSYYQLERFLQTLEELPRIVSVESLSFTGNPELTSIDTEVKPLTYSLTISAFYHPGLAHLQNELPPLDVPPPSEKRNPLTEITPNDSPKEEMSPGR</sequence>
<feature type="compositionally biased region" description="Basic and acidic residues" evidence="1">
    <location>
        <begin position="246"/>
        <end position="255"/>
    </location>
</feature>
<dbReference type="AlphaFoldDB" id="A0A7V9Z443"/>
<keyword evidence="4" id="KW-1185">Reference proteome</keyword>
<evidence type="ECO:0000313" key="4">
    <source>
        <dbReference type="Proteomes" id="UP000523087"/>
    </source>
</evidence>
<protein>
    <submittedName>
        <fullName evidence="3">Type IV pilus assembly protein PilO</fullName>
    </submittedName>
</protein>